<protein>
    <submittedName>
        <fullName evidence="2">CRISPR system precrRNA processing endoribonuclease RAMP protein Cas6</fullName>
    </submittedName>
</protein>
<dbReference type="Proteomes" id="UP001225378">
    <property type="component" value="Chromosome"/>
</dbReference>
<gene>
    <name evidence="2" type="primary">cas6</name>
    <name evidence="2" type="ORF">Q9L42_009985</name>
</gene>
<dbReference type="Gene3D" id="3.30.70.1900">
    <property type="match status" value="1"/>
</dbReference>
<evidence type="ECO:0000313" key="2">
    <source>
        <dbReference type="EMBL" id="XBS22435.1"/>
    </source>
</evidence>
<keyword evidence="3" id="KW-1185">Reference proteome</keyword>
<dbReference type="InterPro" id="IPR019267">
    <property type="entry name" value="CRISPR-assoc_Cas6_C"/>
</dbReference>
<feature type="domain" description="CRISPR-associated protein Cas6 C-terminal" evidence="1">
    <location>
        <begin position="182"/>
        <end position="303"/>
    </location>
</feature>
<dbReference type="Pfam" id="PF10040">
    <property type="entry name" value="CRISPR_Cas6"/>
    <property type="match status" value="1"/>
</dbReference>
<evidence type="ECO:0000313" key="3">
    <source>
        <dbReference type="Proteomes" id="UP001225378"/>
    </source>
</evidence>
<dbReference type="RefSeq" id="WP_305908581.1">
    <property type="nucleotide sequence ID" value="NZ_CP157743.1"/>
</dbReference>
<organism evidence="2 3">
    <name type="scientific">Methylomarinum roseum</name>
    <dbReference type="NCBI Taxonomy" id="3067653"/>
    <lineage>
        <taxon>Bacteria</taxon>
        <taxon>Pseudomonadati</taxon>
        <taxon>Pseudomonadota</taxon>
        <taxon>Gammaproteobacteria</taxon>
        <taxon>Methylococcales</taxon>
        <taxon>Methylococcaceae</taxon>
        <taxon>Methylomarinum</taxon>
    </lineage>
</organism>
<proteinExistence type="predicted"/>
<name>A0AAU7NZC4_9GAMM</name>
<dbReference type="AlphaFoldDB" id="A0AAU7NZC4"/>
<dbReference type="KEGG" id="mech:Q9L42_009985"/>
<dbReference type="EMBL" id="CP157743">
    <property type="protein sequence ID" value="XBS22435.1"/>
    <property type="molecule type" value="Genomic_DNA"/>
</dbReference>
<reference evidence="2 3" key="1">
    <citation type="journal article" date="2024" name="Microbiology">
        <title>Methylomarinum rosea sp. nov., a novel halophilic methanotrophic bacterium from the hypersaline Lake Elton.</title>
        <authorList>
            <person name="Suleimanov R.Z."/>
            <person name="Oshkin I.Y."/>
            <person name="Danilova O.V."/>
            <person name="Suzina N.E."/>
            <person name="Dedysh S.N."/>
        </authorList>
    </citation>
    <scope>NUCLEOTIDE SEQUENCE [LARGE SCALE GENOMIC DNA]</scope>
    <source>
        <strain evidence="2 3">Ch1-1</strain>
    </source>
</reference>
<sequence length="309" mass="35317">MNKLPTHRYRFNCRVLLPLNLNHYSGSMLRGAFGRALRKSVCVTRMNDCKSCLLYRQCTYPKIFETPPLHSEFQQFSQVPNAFVIEPPPMGRRQLQSGENFSFNLVLIGRALDDLPTVIHAWQRALKAGLGPGHAQAELINVVFEPGQPVEQIIYPAASDNRLLPTPSFAPQPLPATDSIDLQLHTPLRIKHHGKVLSGAMRGKDFLMALVRRYYLLQEFHTPNYQAPNFKELTDHAEQIQANHQLSWYQWDRYSHRQKQKMTFGGVIGTLRLQGNLTPFLPLLQQGQWLHVGNKTTFGMGRYSIMSQT</sequence>
<evidence type="ECO:0000259" key="1">
    <source>
        <dbReference type="Pfam" id="PF10040"/>
    </source>
</evidence>
<accession>A0AAU7NZC4</accession>